<dbReference type="GO" id="GO:0047733">
    <property type="term" value="F:CDP-glucose 4,6-dehydratase activity"/>
    <property type="evidence" value="ECO:0007669"/>
    <property type="project" value="UniProtKB-EC"/>
</dbReference>
<sequence>MSEQFWKGKRVLVTGHTGFKGSWLTMILHAFGAQVFGFSDQVKDGWLFDIAKLQTICDHMIGDINDTEQFAARIAEANPDVVFHLAAQPLVSEGYKFPLQTLETNILGTAKLLDNFKNWPRHIALVIISSDKCYLPRPGAQPFVETDPLGGYDPYSSSKAGCELVVETYNASFFAATSHIGLASARAGNVVGGGDYAENRIIPDIITAAFANEHVTLRAPNAVRPWQHVMEALSGYLLLAEKLYAEPKHYSGAWNFGPREQDMCAVGELVKMCYQKLGQVYQPNITQADFKETDILRLNSDKAINQLGWHPRWTLDETLSNVLKWYRDIANAHEPLKVTRSQIDSYFEIKDGLVE</sequence>
<dbReference type="RefSeq" id="WP_310655082.1">
    <property type="nucleotide sequence ID" value="NZ_JAPMLA010000008.1"/>
</dbReference>
<keyword evidence="2" id="KW-0456">Lyase</keyword>
<accession>A0AAW8NPP8</accession>
<dbReference type="Gene3D" id="3.40.50.720">
    <property type="entry name" value="NAD(P)-binding Rossmann-like Domain"/>
    <property type="match status" value="1"/>
</dbReference>
<protein>
    <submittedName>
        <fullName evidence="2">CDP-glucose 4,6-dehydratase</fullName>
        <ecNumber evidence="2">4.2.1.45</ecNumber>
    </submittedName>
</protein>
<reference evidence="2" key="2">
    <citation type="submission" date="2022-11" db="EMBL/GenBank/DDBJ databases">
        <title>Prophages regulate Shewanella fidelis motility and biofilm formation: implications for gut colonization dynamics in Ciona robusta.</title>
        <authorList>
            <person name="Natarajan O."/>
            <person name="Gibboney S.L."/>
            <person name="Young M.N."/>
            <person name="Lim S.J."/>
            <person name="Pluta N."/>
            <person name="Atkinson C.G.F."/>
            <person name="Leigh B.A."/>
            <person name="Liberti A."/>
            <person name="Kees E."/>
            <person name="Breitbart M."/>
            <person name="Gralnick J."/>
            <person name="Dishaw L.J."/>
        </authorList>
    </citation>
    <scope>NUCLEOTIDE SEQUENCE</scope>
    <source>
        <strain evidence="2">3313</strain>
    </source>
</reference>
<organism evidence="2 4">
    <name type="scientific">Shewanella fidelis</name>
    <dbReference type="NCBI Taxonomy" id="173509"/>
    <lineage>
        <taxon>Bacteria</taxon>
        <taxon>Pseudomonadati</taxon>
        <taxon>Pseudomonadota</taxon>
        <taxon>Gammaproteobacteria</taxon>
        <taxon>Alteromonadales</taxon>
        <taxon>Shewanellaceae</taxon>
        <taxon>Shewanella</taxon>
    </lineage>
</organism>
<name>A0AAW8NPP8_9GAMM</name>
<dbReference type="Proteomes" id="UP001271263">
    <property type="component" value="Unassembled WGS sequence"/>
</dbReference>
<dbReference type="InterPro" id="IPR036291">
    <property type="entry name" value="NAD(P)-bd_dom_sf"/>
</dbReference>
<evidence type="ECO:0000313" key="3">
    <source>
        <dbReference type="EMBL" id="MDW4822593.1"/>
    </source>
</evidence>
<dbReference type="EC" id="4.2.1.45" evidence="2"/>
<dbReference type="EMBL" id="JAPMLE010000001">
    <property type="protein sequence ID" value="MDR8524511.1"/>
    <property type="molecule type" value="Genomic_DNA"/>
</dbReference>
<gene>
    <name evidence="2" type="primary">rfbG</name>
    <name evidence="2" type="ORF">OS133_12830</name>
    <name evidence="3" type="ORF">OS134_00690</name>
</gene>
<evidence type="ECO:0000313" key="4">
    <source>
        <dbReference type="Proteomes" id="UP001259340"/>
    </source>
</evidence>
<dbReference type="NCBIfam" id="TIGR02622">
    <property type="entry name" value="CDP_4_6_dhtase"/>
    <property type="match status" value="1"/>
</dbReference>
<evidence type="ECO:0000313" key="2">
    <source>
        <dbReference type="EMBL" id="MDR8524511.1"/>
    </source>
</evidence>
<dbReference type="EMBL" id="JAPMLD010000001">
    <property type="protein sequence ID" value="MDW4822593.1"/>
    <property type="molecule type" value="Genomic_DNA"/>
</dbReference>
<dbReference type="Proteomes" id="UP001259340">
    <property type="component" value="Unassembled WGS sequence"/>
</dbReference>
<feature type="domain" description="NAD(P)-binding" evidence="1">
    <location>
        <begin position="12"/>
        <end position="320"/>
    </location>
</feature>
<proteinExistence type="predicted"/>
<dbReference type="Pfam" id="PF16363">
    <property type="entry name" value="GDP_Man_Dehyd"/>
    <property type="match status" value="1"/>
</dbReference>
<keyword evidence="5" id="KW-1185">Reference proteome</keyword>
<dbReference type="InterPro" id="IPR013445">
    <property type="entry name" value="CDP_4_6_deHydtase"/>
</dbReference>
<comment type="caution">
    <text evidence="2">The sequence shown here is derived from an EMBL/GenBank/DDBJ whole genome shotgun (WGS) entry which is preliminary data.</text>
</comment>
<evidence type="ECO:0000313" key="5">
    <source>
        <dbReference type="Proteomes" id="UP001271263"/>
    </source>
</evidence>
<dbReference type="InterPro" id="IPR016040">
    <property type="entry name" value="NAD(P)-bd_dom"/>
</dbReference>
<dbReference type="PANTHER" id="PTHR43000">
    <property type="entry name" value="DTDP-D-GLUCOSE 4,6-DEHYDRATASE-RELATED"/>
    <property type="match status" value="1"/>
</dbReference>
<dbReference type="Gene3D" id="3.90.25.10">
    <property type="entry name" value="UDP-galactose 4-epimerase, domain 1"/>
    <property type="match status" value="1"/>
</dbReference>
<evidence type="ECO:0000259" key="1">
    <source>
        <dbReference type="Pfam" id="PF16363"/>
    </source>
</evidence>
<dbReference type="SUPFAM" id="SSF51735">
    <property type="entry name" value="NAD(P)-binding Rossmann-fold domains"/>
    <property type="match status" value="1"/>
</dbReference>
<dbReference type="AlphaFoldDB" id="A0AAW8NPP8"/>
<reference evidence="3 5" key="1">
    <citation type="journal article" date="2022" name="bioRxiv">
        <title>Prophages regulate Shewanella fidelis 3313 motility and biofilm formation: implications for gut colonization dynamics in Ciona robusta.</title>
        <authorList>
            <person name="Natarajan O."/>
            <person name="Gibboney S.L."/>
            <person name="Young M.N."/>
            <person name="Lim S.J."/>
            <person name="Pluta N."/>
            <person name="Atkinson C.G."/>
            <person name="Leigh B.A."/>
            <person name="Liberti A."/>
            <person name="Kees E.D."/>
            <person name="Breitbart M."/>
            <person name="Gralnick J.A."/>
            <person name="Dishaw L.J."/>
        </authorList>
    </citation>
    <scope>NUCLEOTIDE SEQUENCE [LARGE SCALE GENOMIC DNA]</scope>
    <source>
        <strain evidence="3 5">JG4066</strain>
    </source>
</reference>